<dbReference type="PROSITE" id="PS00028">
    <property type="entry name" value="ZINC_FINGER_C2H2_1"/>
    <property type="match status" value="1"/>
</dbReference>
<keyword evidence="5" id="KW-1185">Reference proteome</keyword>
<keyword evidence="1" id="KW-0863">Zinc-finger</keyword>
<organism evidence="4 5">
    <name type="scientific">Lasiosphaeria miniovina</name>
    <dbReference type="NCBI Taxonomy" id="1954250"/>
    <lineage>
        <taxon>Eukaryota</taxon>
        <taxon>Fungi</taxon>
        <taxon>Dikarya</taxon>
        <taxon>Ascomycota</taxon>
        <taxon>Pezizomycotina</taxon>
        <taxon>Sordariomycetes</taxon>
        <taxon>Sordariomycetidae</taxon>
        <taxon>Sordariales</taxon>
        <taxon>Lasiosphaeriaceae</taxon>
        <taxon>Lasiosphaeria</taxon>
    </lineage>
</organism>
<dbReference type="EMBL" id="JAUIRO010000008">
    <property type="protein sequence ID" value="KAK0703695.1"/>
    <property type="molecule type" value="Genomic_DNA"/>
</dbReference>
<dbReference type="GO" id="GO:0008270">
    <property type="term" value="F:zinc ion binding"/>
    <property type="evidence" value="ECO:0007669"/>
    <property type="project" value="UniProtKB-KW"/>
</dbReference>
<evidence type="ECO:0000313" key="4">
    <source>
        <dbReference type="EMBL" id="KAK0703695.1"/>
    </source>
</evidence>
<dbReference type="SMART" id="SM00355">
    <property type="entry name" value="ZnF_C2H2"/>
    <property type="match status" value="3"/>
</dbReference>
<accession>A0AA39ZUB7</accession>
<sequence>MSSSRQHPVMHHGASYSPAIHSHGHGTHGAHTQAHAHAHAHAHGHSHAHAHAHAQASVTPDNSPPCPYEDKVVKNGTTARMVLMFLRDLVEQPPFAQVPQTFTCPMMKCYEKFTVQFQLIQHLLTCPELPNGEFDCDKCNNWHEFPTDEKDWLHWTGWRSQPSSQGPNIQRKTSLGSKMRYFTLRKKDTSRKPNQTDAELKQGFSIDTRPSTAVSEAPSTLSDRQAEQHMGFHGPTSFAGFQKPDVHHGLPEVDRAIFWPGFSPSQMESTVSSIAPSTFDTDPPKPVSQNTSQTTLFTPSLVVPYPTNTTSAPPSGISMAAQPFMFSPQPLHGGTGSLSGHRASISRMSLDEPDTPGDSAVEPKDSAGWWGPKPEIETPRPTPPETCFHVRTPVAGVLAGDIGGDASTPTSPCRSCVMDQRHVSPFYGMQQGSLNHPMSRTLSQESAQVSMSTLYDPGLSEGNQLEGFSPHGDHSQHALAALRRGLESPSEELVCDECEWKPRGVRENLKGYLRKHKNTHKGARLACDSPGCTKTFSRLDNLKKHKKEKHDDSSGMLPLKRVAEDYAEHIEDDAEIKRPSTSELDIRNVNASGDYSMLWPALHF</sequence>
<feature type="domain" description="C2H2-type" evidence="3">
    <location>
        <begin position="525"/>
        <end position="555"/>
    </location>
</feature>
<protein>
    <recommendedName>
        <fullName evidence="3">C2H2-type domain-containing protein</fullName>
    </recommendedName>
</protein>
<reference evidence="4" key="1">
    <citation type="submission" date="2023-06" db="EMBL/GenBank/DDBJ databases">
        <title>Genome-scale phylogeny and comparative genomics of the fungal order Sordariales.</title>
        <authorList>
            <consortium name="Lawrence Berkeley National Laboratory"/>
            <person name="Hensen N."/>
            <person name="Bonometti L."/>
            <person name="Westerberg I."/>
            <person name="Brannstrom I.O."/>
            <person name="Guillou S."/>
            <person name="Cros-Aarteil S."/>
            <person name="Calhoun S."/>
            <person name="Haridas S."/>
            <person name="Kuo A."/>
            <person name="Mondo S."/>
            <person name="Pangilinan J."/>
            <person name="Riley R."/>
            <person name="LaButti K."/>
            <person name="Andreopoulos B."/>
            <person name="Lipzen A."/>
            <person name="Chen C."/>
            <person name="Yanf M."/>
            <person name="Daum C."/>
            <person name="Ng V."/>
            <person name="Clum A."/>
            <person name="Steindorff A."/>
            <person name="Ohm R."/>
            <person name="Martin F."/>
            <person name="Silar P."/>
            <person name="Natvig D."/>
            <person name="Lalanne C."/>
            <person name="Gautier V."/>
            <person name="Ament-velasquez S.L."/>
            <person name="Kruys A."/>
            <person name="Hutchinson M.I."/>
            <person name="Powell A.J."/>
            <person name="Barry K."/>
            <person name="Miller A.N."/>
            <person name="Grigoriev I.V."/>
            <person name="Debuchy R."/>
            <person name="Gladieux P."/>
            <person name="Thoren M.H."/>
            <person name="Johannesson H."/>
        </authorList>
    </citation>
    <scope>NUCLEOTIDE SEQUENCE</scope>
    <source>
        <strain evidence="4">SMH2392-1A</strain>
    </source>
</reference>
<dbReference type="Gene3D" id="3.30.160.60">
    <property type="entry name" value="Classic Zinc Finger"/>
    <property type="match status" value="1"/>
</dbReference>
<gene>
    <name evidence="4" type="ORF">B0T26DRAFT_509108</name>
</gene>
<comment type="caution">
    <text evidence="4">The sequence shown here is derived from an EMBL/GenBank/DDBJ whole genome shotgun (WGS) entry which is preliminary data.</text>
</comment>
<dbReference type="PROSITE" id="PS50157">
    <property type="entry name" value="ZINC_FINGER_C2H2_2"/>
    <property type="match status" value="1"/>
</dbReference>
<dbReference type="InterPro" id="IPR036236">
    <property type="entry name" value="Znf_C2H2_sf"/>
</dbReference>
<dbReference type="GeneID" id="85318681"/>
<dbReference type="SUPFAM" id="SSF57667">
    <property type="entry name" value="beta-beta-alpha zinc fingers"/>
    <property type="match status" value="1"/>
</dbReference>
<keyword evidence="1" id="KW-0479">Metal-binding</keyword>
<evidence type="ECO:0000256" key="2">
    <source>
        <dbReference type="SAM" id="MobiDB-lite"/>
    </source>
</evidence>
<evidence type="ECO:0000313" key="5">
    <source>
        <dbReference type="Proteomes" id="UP001172101"/>
    </source>
</evidence>
<feature type="compositionally biased region" description="Polar residues" evidence="2">
    <location>
        <begin position="208"/>
        <end position="223"/>
    </location>
</feature>
<evidence type="ECO:0000256" key="1">
    <source>
        <dbReference type="PROSITE-ProRule" id="PRU00042"/>
    </source>
</evidence>
<evidence type="ECO:0000259" key="3">
    <source>
        <dbReference type="PROSITE" id="PS50157"/>
    </source>
</evidence>
<name>A0AA39ZUB7_9PEZI</name>
<dbReference type="AlphaFoldDB" id="A0AA39ZUB7"/>
<dbReference type="RefSeq" id="XP_060290554.1">
    <property type="nucleotide sequence ID" value="XM_060435411.1"/>
</dbReference>
<keyword evidence="1" id="KW-0862">Zinc</keyword>
<dbReference type="InterPro" id="IPR013087">
    <property type="entry name" value="Znf_C2H2_type"/>
</dbReference>
<dbReference type="Proteomes" id="UP001172101">
    <property type="component" value="Unassembled WGS sequence"/>
</dbReference>
<feature type="compositionally biased region" description="Basic residues" evidence="2">
    <location>
        <begin position="22"/>
        <end position="52"/>
    </location>
</feature>
<proteinExistence type="predicted"/>
<feature type="region of interest" description="Disordered" evidence="2">
    <location>
        <begin position="1"/>
        <end position="67"/>
    </location>
</feature>
<feature type="region of interest" description="Disordered" evidence="2">
    <location>
        <begin position="187"/>
        <end position="233"/>
    </location>
</feature>
<feature type="region of interest" description="Disordered" evidence="2">
    <location>
        <begin position="349"/>
        <end position="385"/>
    </location>
</feature>